<evidence type="ECO:0000313" key="11">
    <source>
        <dbReference type="Proteomes" id="UP000544095"/>
    </source>
</evidence>
<dbReference type="Proteomes" id="UP000544095">
    <property type="component" value="Unassembled WGS sequence"/>
</dbReference>
<evidence type="ECO:0000256" key="5">
    <source>
        <dbReference type="ARBA" id="ARBA00022827"/>
    </source>
</evidence>
<dbReference type="Gene3D" id="3.30.465.10">
    <property type="match status" value="1"/>
</dbReference>
<dbReference type="Gene3D" id="3.40.462.20">
    <property type="match status" value="1"/>
</dbReference>
<keyword evidence="6" id="KW-0560">Oxidoreductase</keyword>
<keyword evidence="4" id="KW-0479">Metal-binding</keyword>
<dbReference type="Gene3D" id="3.30.43.10">
    <property type="entry name" value="Uridine Diphospho-n-acetylenolpyruvylglucosamine Reductase, domain 2"/>
    <property type="match status" value="1"/>
</dbReference>
<protein>
    <submittedName>
        <fullName evidence="10">6-hydroxy-D-nicotine oxidase</fullName>
    </submittedName>
</protein>
<evidence type="ECO:0000259" key="9">
    <source>
        <dbReference type="PROSITE" id="PS51387"/>
    </source>
</evidence>
<dbReference type="InterPro" id="IPR036318">
    <property type="entry name" value="FAD-bd_PCMH-like_sf"/>
</dbReference>
<organism evidence="10 11">
    <name type="scientific">Fusarium pseudoanthophilum</name>
    <dbReference type="NCBI Taxonomy" id="48495"/>
    <lineage>
        <taxon>Eukaryota</taxon>
        <taxon>Fungi</taxon>
        <taxon>Dikarya</taxon>
        <taxon>Ascomycota</taxon>
        <taxon>Pezizomycotina</taxon>
        <taxon>Sordariomycetes</taxon>
        <taxon>Hypocreomycetidae</taxon>
        <taxon>Hypocreales</taxon>
        <taxon>Nectriaceae</taxon>
        <taxon>Fusarium</taxon>
        <taxon>Fusarium fujikuroi species complex</taxon>
    </lineage>
</organism>
<dbReference type="GO" id="GO:0008270">
    <property type="term" value="F:zinc ion binding"/>
    <property type="evidence" value="ECO:0007669"/>
    <property type="project" value="InterPro"/>
</dbReference>
<keyword evidence="11" id="KW-1185">Reference proteome</keyword>
<feature type="region of interest" description="Disordered" evidence="8">
    <location>
        <begin position="552"/>
        <end position="579"/>
    </location>
</feature>
<dbReference type="InterPro" id="IPR036864">
    <property type="entry name" value="Zn2-C6_fun-type_DNA-bd_sf"/>
</dbReference>
<dbReference type="GO" id="GO:0006351">
    <property type="term" value="P:DNA-templated transcription"/>
    <property type="evidence" value="ECO:0007669"/>
    <property type="project" value="InterPro"/>
</dbReference>
<dbReference type="InterPro" id="IPR007219">
    <property type="entry name" value="XnlR_reg_dom"/>
</dbReference>
<gene>
    <name evidence="10" type="ORF">FPANT_1923</name>
</gene>
<dbReference type="GO" id="GO:0003677">
    <property type="term" value="F:DNA binding"/>
    <property type="evidence" value="ECO:0007669"/>
    <property type="project" value="InterPro"/>
</dbReference>
<sequence length="813" mass="89745">MTQIDPLAQANSQLPPSFPIIWRGDVSWERARVGRVFNHRRPSSQPLAVVEATREAHIVEAVRLARNLGARVSVRSGGHSWAAWSVREGAVLIDLGKYHGFLLDDSTGVLQASPSMTGRMVNKLLGLRGRMFPGGHCPEVALGGFLLQGGMGWNCKNWGFACERLVALDVVTADGEKRHCDKTTNAELYWAARGSGPGFPAIVTRFYLQTIPSFSHMRTSVYIYEKKDYEAAFSWVIDLAPTFDDGTEIVAVGRHLPGREGEHILISFVTFKNSDEEARSALQPAQDSAPPGHVVSWFCEPTSMAEQYDDQHSANPEGHRYAVDNSYIRNDADVVSVLKESFTSLPTKKSFTLWYAMAPGSRRSTEHGTLEDMALSMQTEHYFAAYVIWEDQVEDPKCQSWLTHIFDKINRDSEGSYLGDADFQKRSTAFWGPDQGKRLMDIRRKWDPQGVVAGYLNKGDQNGVEGLGFTHSTGSASDVQLDCLASLLPLSFISPRSIARECPNIRTRKMERQRPAKTSKSCIPCRDHKIKCDAPLRGLPCSNCVLIGQRSTSHGTVPGDSSPESTPTAQPCPFAHNPDDCGDPTKYQTSLNYVNILEQAEINGTTSPSQSNSLLQESPYPARSSTSIGYSAIISKQLDPIDQAFLAGKGLPSSIDHLLTEFSEAILRAHFDFVDPFAPIMDRPSFIRSYKSGHYSLFLMHATLASGALHVSPDIILECGFGSRLDAQTSFSSRATLLYDFGCETDPLHLLQGCVLLGGVAIPSAVEKDCRYWLYNAIRLITRVDLQKECPENWCGQSTEVQSISPHPGRLVA</sequence>
<dbReference type="Pfam" id="PF00172">
    <property type="entry name" value="Zn_clus"/>
    <property type="match status" value="1"/>
</dbReference>
<dbReference type="CDD" id="cd12148">
    <property type="entry name" value="fungal_TF_MHR"/>
    <property type="match status" value="1"/>
</dbReference>
<evidence type="ECO:0000256" key="4">
    <source>
        <dbReference type="ARBA" id="ARBA00022723"/>
    </source>
</evidence>
<accession>A0A8H5UVJ5</accession>
<dbReference type="InterPro" id="IPR006094">
    <property type="entry name" value="Oxid_FAD_bind_N"/>
</dbReference>
<dbReference type="AlphaFoldDB" id="A0A8H5UVJ5"/>
<evidence type="ECO:0000256" key="6">
    <source>
        <dbReference type="ARBA" id="ARBA00023002"/>
    </source>
</evidence>
<dbReference type="GO" id="GO:0016491">
    <property type="term" value="F:oxidoreductase activity"/>
    <property type="evidence" value="ECO:0007669"/>
    <property type="project" value="UniProtKB-KW"/>
</dbReference>
<keyword evidence="7" id="KW-0539">Nucleus</keyword>
<keyword evidence="5" id="KW-0274">FAD</keyword>
<dbReference type="InterPro" id="IPR016166">
    <property type="entry name" value="FAD-bd_PCMH"/>
</dbReference>
<evidence type="ECO:0000256" key="1">
    <source>
        <dbReference type="ARBA" id="ARBA00001974"/>
    </source>
</evidence>
<evidence type="ECO:0000313" key="10">
    <source>
        <dbReference type="EMBL" id="KAF5600901.1"/>
    </source>
</evidence>
<dbReference type="SUPFAM" id="SSF57701">
    <property type="entry name" value="Zn2/Cys6 DNA-binding domain"/>
    <property type="match status" value="1"/>
</dbReference>
<comment type="cofactor">
    <cofactor evidence="1">
        <name>FAD</name>
        <dbReference type="ChEBI" id="CHEBI:57692"/>
    </cofactor>
</comment>
<dbReference type="InterPro" id="IPR016169">
    <property type="entry name" value="FAD-bd_PCMH_sub2"/>
</dbReference>
<dbReference type="CDD" id="cd00067">
    <property type="entry name" value="GAL4"/>
    <property type="match status" value="1"/>
</dbReference>
<dbReference type="SUPFAM" id="SSF56176">
    <property type="entry name" value="FAD-binding/transporter-associated domain-like"/>
    <property type="match status" value="1"/>
</dbReference>
<comment type="caution">
    <text evidence="10">The sequence shown here is derived from an EMBL/GenBank/DDBJ whole genome shotgun (WGS) entry which is preliminary data.</text>
</comment>
<feature type="domain" description="FAD-binding PCMH-type" evidence="9">
    <location>
        <begin position="42"/>
        <end position="213"/>
    </location>
</feature>
<dbReference type="Pfam" id="PF01565">
    <property type="entry name" value="FAD_binding_4"/>
    <property type="match status" value="1"/>
</dbReference>
<dbReference type="Pfam" id="PF04082">
    <property type="entry name" value="Fungal_trans"/>
    <property type="match status" value="1"/>
</dbReference>
<dbReference type="GO" id="GO:0000981">
    <property type="term" value="F:DNA-binding transcription factor activity, RNA polymerase II-specific"/>
    <property type="evidence" value="ECO:0007669"/>
    <property type="project" value="InterPro"/>
</dbReference>
<dbReference type="InterPro" id="IPR001138">
    <property type="entry name" value="Zn2Cys6_DnaBD"/>
</dbReference>
<dbReference type="PANTHER" id="PTHR42973:SF39">
    <property type="entry name" value="FAD-BINDING PCMH-TYPE DOMAIN-CONTAINING PROTEIN"/>
    <property type="match status" value="1"/>
</dbReference>
<evidence type="ECO:0000256" key="7">
    <source>
        <dbReference type="ARBA" id="ARBA00023242"/>
    </source>
</evidence>
<evidence type="ECO:0000256" key="3">
    <source>
        <dbReference type="ARBA" id="ARBA00022630"/>
    </source>
</evidence>
<dbReference type="PANTHER" id="PTHR42973">
    <property type="entry name" value="BINDING OXIDOREDUCTASE, PUTATIVE (AFU_ORTHOLOGUE AFUA_1G17690)-RELATED"/>
    <property type="match status" value="1"/>
</dbReference>
<name>A0A8H5UVJ5_9HYPO</name>
<evidence type="ECO:0000256" key="8">
    <source>
        <dbReference type="SAM" id="MobiDB-lite"/>
    </source>
</evidence>
<keyword evidence="3" id="KW-0285">Flavoprotein</keyword>
<proteinExistence type="inferred from homology"/>
<dbReference type="InterPro" id="IPR050416">
    <property type="entry name" value="FAD-linked_Oxidoreductase"/>
</dbReference>
<reference evidence="10 11" key="1">
    <citation type="submission" date="2020-05" db="EMBL/GenBank/DDBJ databases">
        <title>Identification and distribution of gene clusters putatively required for synthesis of sphingolipid metabolism inhibitors in phylogenetically diverse species of the filamentous fungus Fusarium.</title>
        <authorList>
            <person name="Kim H.-S."/>
            <person name="Busman M."/>
            <person name="Brown D.W."/>
            <person name="Divon H."/>
            <person name="Uhlig S."/>
            <person name="Proctor R.H."/>
        </authorList>
    </citation>
    <scope>NUCLEOTIDE SEQUENCE [LARGE SCALE GENOMIC DNA]</scope>
    <source>
        <strain evidence="10 11">NRRL 25211</strain>
    </source>
</reference>
<dbReference type="InterPro" id="IPR016167">
    <property type="entry name" value="FAD-bd_PCMH_sub1"/>
</dbReference>
<comment type="similarity">
    <text evidence="2">Belongs to the oxygen-dependent FAD-linked oxidoreductase family.</text>
</comment>
<dbReference type="EMBL" id="JAAOAR010000076">
    <property type="protein sequence ID" value="KAF5600901.1"/>
    <property type="molecule type" value="Genomic_DNA"/>
</dbReference>
<dbReference type="GO" id="GO:0071949">
    <property type="term" value="F:FAD binding"/>
    <property type="evidence" value="ECO:0007669"/>
    <property type="project" value="InterPro"/>
</dbReference>
<evidence type="ECO:0000256" key="2">
    <source>
        <dbReference type="ARBA" id="ARBA00005466"/>
    </source>
</evidence>
<dbReference type="PROSITE" id="PS51387">
    <property type="entry name" value="FAD_PCMH"/>
    <property type="match status" value="1"/>
</dbReference>